<dbReference type="Pfam" id="PF03976">
    <property type="entry name" value="PPK2"/>
    <property type="match status" value="2"/>
</dbReference>
<dbReference type="eggNOG" id="COG2326">
    <property type="taxonomic scope" value="Bacteria"/>
</dbReference>
<dbReference type="GO" id="GO:0006797">
    <property type="term" value="P:polyphosphate metabolic process"/>
    <property type="evidence" value="ECO:0007669"/>
    <property type="project" value="InterPro"/>
</dbReference>
<dbReference type="PANTHER" id="PTHR34383:SF3">
    <property type="entry name" value="POLYPHOSPHATE:AMP PHOSPHOTRANSFERASE"/>
    <property type="match status" value="1"/>
</dbReference>
<dbReference type="RefSeq" id="WP_013031818.1">
    <property type="nucleotide sequence ID" value="NC_013960.1"/>
</dbReference>
<keyword evidence="3" id="KW-1185">Reference proteome</keyword>
<name>D5BXG6_NITHN</name>
<dbReference type="GO" id="GO:0043751">
    <property type="term" value="F:polyphosphate:AMP phosphotransferase activity"/>
    <property type="evidence" value="ECO:0007669"/>
    <property type="project" value="InterPro"/>
</dbReference>
<protein>
    <recommendedName>
        <fullName evidence="1">Polyphosphate kinase-2-related domain-containing protein</fullName>
    </recommendedName>
</protein>
<organism evidence="2 3">
    <name type="scientific">Nitrosococcus halophilus (strain Nc4)</name>
    <dbReference type="NCBI Taxonomy" id="472759"/>
    <lineage>
        <taxon>Bacteria</taxon>
        <taxon>Pseudomonadati</taxon>
        <taxon>Pseudomonadota</taxon>
        <taxon>Gammaproteobacteria</taxon>
        <taxon>Chromatiales</taxon>
        <taxon>Chromatiaceae</taxon>
        <taxon>Nitrosococcus</taxon>
    </lineage>
</organism>
<evidence type="ECO:0000313" key="2">
    <source>
        <dbReference type="EMBL" id="ADE13924.1"/>
    </source>
</evidence>
<dbReference type="STRING" id="472759.Nhal_0744"/>
<accession>D5BXG6</accession>
<dbReference type="PANTHER" id="PTHR34383">
    <property type="entry name" value="POLYPHOSPHATE:AMP PHOSPHOTRANSFERASE-RELATED"/>
    <property type="match status" value="1"/>
</dbReference>
<gene>
    <name evidence="2" type="ordered locus">Nhal_0744</name>
</gene>
<feature type="domain" description="Polyphosphate kinase-2-related" evidence="1">
    <location>
        <begin position="269"/>
        <end position="490"/>
    </location>
</feature>
<evidence type="ECO:0000313" key="3">
    <source>
        <dbReference type="Proteomes" id="UP000001844"/>
    </source>
</evidence>
<dbReference type="HOGENOM" id="CLU_033786_0_2_6"/>
<dbReference type="InterPro" id="IPR022488">
    <property type="entry name" value="PPK2-related"/>
</dbReference>
<dbReference type="NCBIfam" id="TIGR03708">
    <property type="entry name" value="poly_P_AMP_trns"/>
    <property type="match status" value="1"/>
</dbReference>
<dbReference type="SUPFAM" id="SSF52540">
    <property type="entry name" value="P-loop containing nucleoside triphosphate hydrolases"/>
    <property type="match status" value="2"/>
</dbReference>
<dbReference type="InterPro" id="IPR022489">
    <property type="entry name" value="PolyP_AMP_Tfrase"/>
</dbReference>
<proteinExistence type="predicted"/>
<dbReference type="EMBL" id="CP001798">
    <property type="protein sequence ID" value="ADE13924.1"/>
    <property type="molecule type" value="Genomic_DNA"/>
</dbReference>
<dbReference type="OrthoDB" id="9775224at2"/>
<dbReference type="KEGG" id="nhl:Nhal_0744"/>
<sequence length="492" mass="58299">MLEAAKQEHRLSKAEYKKALPLLRTRLLSIQQRLIKADFPVIILISGVDGSGKGAIINRLNKWMDPRYIQTHAFGPPSDEERERPPHWRYWLALPPKGRIAIFAGSWYSDPLSRYMKELMDFKQMEKALTRICKLEEELIRDGALILKYWLHLSKTQQRQHFQKLMKNPKTRWRVTPRDLKHLELYDKFCAIAEYTLKATHTAESPWLIVNGSNPYSRDLKIGQDLYHRMSAHLEARTLATVAPLPPPVKTHSVREMDRLSALDLTQSLSKKSYKTQRKHYQEKLSRLARRANKNQISSLLVFEGWDAAGKGGSIRRITQALDARYYRVIPFAAPTDEEKAHHYLWRFWRHLPRAGRITIYDRSWYGRVLVERIEGLATPEEWMRAYGEINDFEEELTEHGILVIKYWLHISQDEQLRRFKEREKIPYKQFKITEEDYRNREKWEEYQAAANEMIARTHTPYAPWYLIEGNDKRFTRIKVLKIFCEQLAKAL</sequence>
<reference evidence="3" key="1">
    <citation type="submission" date="2010-04" db="EMBL/GenBank/DDBJ databases">
        <title>Complete genome sequence of Nitrosococcus halophilus Nc4, a salt-adapted, aerobic obligate ammonia-oxidizing sulfur purple bacterium.</title>
        <authorList>
            <consortium name="US DOE Joint Genome Institute"/>
            <person name="Campbell M.A."/>
            <person name="Malfatti S.A."/>
            <person name="Chain P.S.G."/>
            <person name="Heidelberg J.F."/>
            <person name="Ward B.B."/>
            <person name="Klotz M.G."/>
        </authorList>
    </citation>
    <scope>NUCLEOTIDE SEQUENCE [LARGE SCALE GENOMIC DNA]</scope>
    <source>
        <strain evidence="3">Nc4</strain>
    </source>
</reference>
<dbReference type="AlphaFoldDB" id="D5BXG6"/>
<evidence type="ECO:0000259" key="1">
    <source>
        <dbReference type="Pfam" id="PF03976"/>
    </source>
</evidence>
<dbReference type="Gene3D" id="3.40.50.300">
    <property type="entry name" value="P-loop containing nucleotide triphosphate hydrolases"/>
    <property type="match status" value="2"/>
</dbReference>
<dbReference type="InterPro" id="IPR027417">
    <property type="entry name" value="P-loop_NTPase"/>
</dbReference>
<dbReference type="Proteomes" id="UP000001844">
    <property type="component" value="Chromosome"/>
</dbReference>
<feature type="domain" description="Polyphosphate kinase-2-related" evidence="1">
    <location>
        <begin position="11"/>
        <end position="233"/>
    </location>
</feature>